<dbReference type="EMBL" id="AP026709">
    <property type="protein sequence ID" value="BDQ36389.1"/>
    <property type="molecule type" value="Genomic_DNA"/>
</dbReference>
<dbReference type="InterPro" id="IPR009014">
    <property type="entry name" value="Transketo_C/PFOR_II"/>
</dbReference>
<dbReference type="InterPro" id="IPR019752">
    <property type="entry name" value="Pyrv/ketoisovalerate_OxRed_cat"/>
</dbReference>
<dbReference type="PANTHER" id="PTHR32154">
    <property type="entry name" value="PYRUVATE-FLAVODOXIN OXIDOREDUCTASE-RELATED"/>
    <property type="match status" value="1"/>
</dbReference>
<accession>A0ABN6S0B9</accession>
<keyword evidence="1" id="KW-0560">Oxidoreductase</keyword>
<proteinExistence type="predicted"/>
<dbReference type="SUPFAM" id="SSF52922">
    <property type="entry name" value="TK C-terminal domain-like"/>
    <property type="match status" value="1"/>
</dbReference>
<dbReference type="Proteomes" id="UP001317742">
    <property type="component" value="Chromosome"/>
</dbReference>
<feature type="domain" description="Pyruvate/ketoisovalerate oxidoreductase catalytic" evidence="2">
    <location>
        <begin position="14"/>
        <end position="168"/>
    </location>
</feature>
<keyword evidence="4" id="KW-0670">Pyruvate</keyword>
<evidence type="ECO:0000256" key="1">
    <source>
        <dbReference type="ARBA" id="ARBA00023002"/>
    </source>
</evidence>
<dbReference type="InterPro" id="IPR029061">
    <property type="entry name" value="THDP-binding"/>
</dbReference>
<reference evidence="4 5" key="1">
    <citation type="submission" date="2022-08" db="EMBL/GenBank/DDBJ databases">
        <title>Genome Sequence of the sulphate-reducing bacterium, Pseudodesulfovibrio sp. SYK.</title>
        <authorList>
            <person name="Kondo R."/>
            <person name="Kataoka T."/>
        </authorList>
    </citation>
    <scope>NUCLEOTIDE SEQUENCE [LARGE SCALE GENOMIC DNA]</scope>
    <source>
        <strain evidence="4 5">SYK</strain>
    </source>
</reference>
<dbReference type="Pfam" id="PF01558">
    <property type="entry name" value="POR"/>
    <property type="match status" value="1"/>
</dbReference>
<evidence type="ECO:0000313" key="4">
    <source>
        <dbReference type="EMBL" id="BDQ36389.1"/>
    </source>
</evidence>
<dbReference type="CDD" id="cd07034">
    <property type="entry name" value="TPP_PYR_PFOR_IOR-alpha_like"/>
    <property type="match status" value="1"/>
</dbReference>
<dbReference type="SUPFAM" id="SSF53323">
    <property type="entry name" value="Pyruvate-ferredoxin oxidoreductase, PFOR, domain III"/>
    <property type="match status" value="1"/>
</dbReference>
<keyword evidence="5" id="KW-1185">Reference proteome</keyword>
<protein>
    <submittedName>
        <fullName evidence="4">Pyruvate ferredoxin oxidoreductase subunit alpha</fullName>
    </submittedName>
</protein>
<dbReference type="InterPro" id="IPR002880">
    <property type="entry name" value="Pyrv_Fd/Flavodoxin_OxRdtase_N"/>
</dbReference>
<dbReference type="InterPro" id="IPR022367">
    <property type="entry name" value="2-oxoacid/accept_OxRdtase_asu"/>
</dbReference>
<organism evidence="4 5">
    <name type="scientific">Pseudodesulfovibrio nedwellii</name>
    <dbReference type="NCBI Taxonomy" id="2973072"/>
    <lineage>
        <taxon>Bacteria</taxon>
        <taxon>Pseudomonadati</taxon>
        <taxon>Thermodesulfobacteriota</taxon>
        <taxon>Desulfovibrionia</taxon>
        <taxon>Desulfovibrionales</taxon>
        <taxon>Desulfovibrionaceae</taxon>
    </lineage>
</organism>
<dbReference type="SUPFAM" id="SSF52518">
    <property type="entry name" value="Thiamin diphosphate-binding fold (THDP-binding)"/>
    <property type="match status" value="1"/>
</dbReference>
<name>A0ABN6S0B9_9BACT</name>
<dbReference type="Gene3D" id="3.40.50.920">
    <property type="match status" value="1"/>
</dbReference>
<evidence type="ECO:0000259" key="2">
    <source>
        <dbReference type="Pfam" id="PF01558"/>
    </source>
</evidence>
<dbReference type="NCBIfam" id="TIGR03710">
    <property type="entry name" value="OAFO_sf"/>
    <property type="match status" value="1"/>
</dbReference>
<dbReference type="Gene3D" id="3.40.920.10">
    <property type="entry name" value="Pyruvate-ferredoxin oxidoreductase, PFOR, domain III"/>
    <property type="match status" value="1"/>
</dbReference>
<dbReference type="Pfam" id="PF01855">
    <property type="entry name" value="POR_N"/>
    <property type="match status" value="1"/>
</dbReference>
<dbReference type="InterPro" id="IPR002869">
    <property type="entry name" value="Pyrv_flavodox_OxRed_cen"/>
</dbReference>
<sequence>MADTSINIVIGGAAGQGLATIGRLLSKGVTRSGYHLLVNQKYMSRVRGGHNTFAIRLGPDPIVGPTEAIDILVALNAETLELHQARLNPDAIVVAGDDIDTESFNALRIPFKELASKSLFYNTVALGVLGAVVCHDVKILEQLLAEIFAKKGDEVVQANIEVLQAAYAWVASQKYDFPCLAPPEENGKQIMVNGNEAIALGAVAAGCNFLSFYPMTPATTVAMSLIEKGGPLGLVYEQVEDEIAAVNMAVGASFAGARAIVTTSGGGFALMVEGVSLAGVSEMPLVCVVVQRPGPATGMATRTEQGDLNLVLYAGHGEFPRAVFAPADPEECFYLTHRAFDLAEKFQTPVFILSDQYLADSYRSLEPFDIDNLPQTARPMLDTDVDDYKRYQLTEDGVSPRLVPGSTKALVRADSHEHDENTKITEDGFNRMMQNTKRLNKEYGLWDEVIEPDYYGDDKPDILLVSWGSTLGACLDAMDTAGFSKNIGVLHFKQVWPLLEDTFIDYLEESGMVVTVEGNATGQFAKLLAQETGFMIREYILRFDGRPMTPEYVLAGLDNIIKTME</sequence>
<dbReference type="InterPro" id="IPR050722">
    <property type="entry name" value="Pyruvate:ferred/Flavod_OxRd"/>
</dbReference>
<feature type="domain" description="Pyruvate flavodoxin/ferredoxin oxidoreductase pyrimidine binding" evidence="3">
    <location>
        <begin position="201"/>
        <end position="435"/>
    </location>
</feature>
<gene>
    <name evidence="4" type="primary">porA</name>
    <name evidence="4" type="ORF">SYK_07490</name>
</gene>
<dbReference type="Gene3D" id="3.40.50.970">
    <property type="match status" value="1"/>
</dbReference>
<evidence type="ECO:0000313" key="5">
    <source>
        <dbReference type="Proteomes" id="UP001317742"/>
    </source>
</evidence>
<dbReference type="RefSeq" id="WP_281762289.1">
    <property type="nucleotide sequence ID" value="NZ_AP026709.1"/>
</dbReference>
<dbReference type="PANTHER" id="PTHR32154:SF20">
    <property type="entry name" value="2-OXOGLUTARATE OXIDOREDUCTASE SUBUNIT KORA"/>
    <property type="match status" value="1"/>
</dbReference>
<evidence type="ECO:0000259" key="3">
    <source>
        <dbReference type="Pfam" id="PF01855"/>
    </source>
</evidence>